<dbReference type="EMBL" id="CP081674">
    <property type="protein sequence ID" value="QZH69499.1"/>
    <property type="molecule type" value="Genomic_DNA"/>
</dbReference>
<gene>
    <name evidence="1" type="ORF">K6L26_30740</name>
</gene>
<name>A0ACD1FQZ6_MYCFR</name>
<proteinExistence type="predicted"/>
<evidence type="ECO:0000313" key="2">
    <source>
        <dbReference type="Proteomes" id="UP000825598"/>
    </source>
</evidence>
<protein>
    <submittedName>
        <fullName evidence="1">Uncharacterized protein</fullName>
    </submittedName>
</protein>
<keyword evidence="1" id="KW-0614">Plasmid</keyword>
<geneLocation type="plasmid" evidence="1 2">
    <name>unnamed1</name>
</geneLocation>
<reference evidence="1" key="1">
    <citation type="submission" date="2021-07" db="EMBL/GenBank/DDBJ databases">
        <title>Complete Genome Sequences of Mycobacterium farcinogenes Isolated from Clinical Specimens from Patients in Thailand.</title>
        <authorList>
            <person name="Sodsai P."/>
        </authorList>
    </citation>
    <scope>NUCLEOTIDE SEQUENCE</scope>
    <source>
        <strain evidence="1">BKK/CU-MFGFA-001</strain>
    </source>
</reference>
<organism evidence="1 2">
    <name type="scientific">Mycolicibacterium farcinogenes</name>
    <name type="common">Mycobacterium farcinogenes</name>
    <dbReference type="NCBI Taxonomy" id="1802"/>
    <lineage>
        <taxon>Bacteria</taxon>
        <taxon>Bacillati</taxon>
        <taxon>Actinomycetota</taxon>
        <taxon>Actinomycetes</taxon>
        <taxon>Mycobacteriales</taxon>
        <taxon>Mycobacteriaceae</taxon>
        <taxon>Mycolicibacterium</taxon>
    </lineage>
</organism>
<dbReference type="Proteomes" id="UP000825598">
    <property type="component" value="Plasmid unnamed1"/>
</dbReference>
<sequence length="200" mass="22812">MTSPEIRQIVDNIYSQHLQLPQNWTAGQREKFLENEASRISLQIADLAAQMGEQAVQHWQNQNGHPPDYLTKVGLLNNARSQAMETVLNNELYEQIPQTEDPNDLEAPTTETLARSQVPWDQRWTSPRYRSEPSEQIEDLAAAIWPAPDFSAVFRIKAQYLLAARAEDQLPLPTHQHDPLAATLADLVYNDLRHDGLPER</sequence>
<keyword evidence="2" id="KW-1185">Reference proteome</keyword>
<evidence type="ECO:0000313" key="1">
    <source>
        <dbReference type="EMBL" id="QZH69499.1"/>
    </source>
</evidence>
<accession>A0ACD1FQZ6</accession>